<dbReference type="InterPro" id="IPR013083">
    <property type="entry name" value="Znf_RING/FYVE/PHD"/>
</dbReference>
<reference evidence="8" key="1">
    <citation type="journal article" date="2022" name="bioRxiv">
        <title>Sequencing and chromosome-scale assembly of the giantPleurodeles waltlgenome.</title>
        <authorList>
            <person name="Brown T."/>
            <person name="Elewa A."/>
            <person name="Iarovenko S."/>
            <person name="Subramanian E."/>
            <person name="Araus A.J."/>
            <person name="Petzold A."/>
            <person name="Susuki M."/>
            <person name="Suzuki K.-i.T."/>
            <person name="Hayashi T."/>
            <person name="Toyoda A."/>
            <person name="Oliveira C."/>
            <person name="Osipova E."/>
            <person name="Leigh N.D."/>
            <person name="Simon A."/>
            <person name="Yun M.H."/>
        </authorList>
    </citation>
    <scope>NUCLEOTIDE SEQUENCE</scope>
    <source>
        <strain evidence="8">20211129_DDA</strain>
        <tissue evidence="8">Liver</tissue>
    </source>
</reference>
<evidence type="ECO:0000256" key="3">
    <source>
        <dbReference type="ARBA" id="ARBA00022833"/>
    </source>
</evidence>
<feature type="region of interest" description="Disordered" evidence="6">
    <location>
        <begin position="475"/>
        <end position="495"/>
    </location>
</feature>
<feature type="compositionally biased region" description="Polar residues" evidence="6">
    <location>
        <begin position="442"/>
        <end position="459"/>
    </location>
</feature>
<dbReference type="GO" id="GO:0004842">
    <property type="term" value="F:ubiquitin-protein transferase activity"/>
    <property type="evidence" value="ECO:0007669"/>
    <property type="project" value="InterPro"/>
</dbReference>
<dbReference type="GO" id="GO:0006513">
    <property type="term" value="P:protein monoubiquitination"/>
    <property type="evidence" value="ECO:0007669"/>
    <property type="project" value="InterPro"/>
</dbReference>
<dbReference type="PROSITE" id="PS50089">
    <property type="entry name" value="ZF_RING_2"/>
    <property type="match status" value="1"/>
</dbReference>
<name>A0AAV7NK71_PLEWA</name>
<feature type="region of interest" description="Disordered" evidence="6">
    <location>
        <begin position="134"/>
        <end position="162"/>
    </location>
</feature>
<dbReference type="Pfam" id="PF13923">
    <property type="entry name" value="zf-C3HC4_2"/>
    <property type="match status" value="1"/>
</dbReference>
<organism evidence="8 9">
    <name type="scientific">Pleurodeles waltl</name>
    <name type="common">Iberian ribbed newt</name>
    <dbReference type="NCBI Taxonomy" id="8319"/>
    <lineage>
        <taxon>Eukaryota</taxon>
        <taxon>Metazoa</taxon>
        <taxon>Chordata</taxon>
        <taxon>Craniata</taxon>
        <taxon>Vertebrata</taxon>
        <taxon>Euteleostomi</taxon>
        <taxon>Amphibia</taxon>
        <taxon>Batrachia</taxon>
        <taxon>Caudata</taxon>
        <taxon>Salamandroidea</taxon>
        <taxon>Salamandridae</taxon>
        <taxon>Pleurodelinae</taxon>
        <taxon>Pleurodeles</taxon>
    </lineage>
</organism>
<dbReference type="GO" id="GO:0008270">
    <property type="term" value="F:zinc ion binding"/>
    <property type="evidence" value="ECO:0007669"/>
    <property type="project" value="UniProtKB-KW"/>
</dbReference>
<feature type="region of interest" description="Disordered" evidence="6">
    <location>
        <begin position="289"/>
        <end position="328"/>
    </location>
</feature>
<feature type="coiled-coil region" evidence="5">
    <location>
        <begin position="89"/>
        <end position="123"/>
    </location>
</feature>
<keyword evidence="2 4" id="KW-0863">Zinc-finger</keyword>
<dbReference type="AlphaFoldDB" id="A0AAV7NK71"/>
<feature type="domain" description="RING-type" evidence="7">
    <location>
        <begin position="18"/>
        <end position="56"/>
    </location>
</feature>
<dbReference type="InterPro" id="IPR039209">
    <property type="entry name" value="OBI1"/>
</dbReference>
<evidence type="ECO:0000256" key="1">
    <source>
        <dbReference type="ARBA" id="ARBA00022723"/>
    </source>
</evidence>
<dbReference type="PANTHER" id="PTHR14609">
    <property type="entry name" value="RING FINGER PROTEIN 219"/>
    <property type="match status" value="1"/>
</dbReference>
<protein>
    <recommendedName>
        <fullName evidence="7">RING-type domain-containing protein</fullName>
    </recommendedName>
</protein>
<keyword evidence="3" id="KW-0862">Zinc</keyword>
<dbReference type="SUPFAM" id="SSF57850">
    <property type="entry name" value="RING/U-box"/>
    <property type="match status" value="1"/>
</dbReference>
<evidence type="ECO:0000259" key="7">
    <source>
        <dbReference type="PROSITE" id="PS50089"/>
    </source>
</evidence>
<keyword evidence="5" id="KW-0175">Coiled coil</keyword>
<dbReference type="Gene3D" id="3.30.40.10">
    <property type="entry name" value="Zinc/RING finger domain, C3HC4 (zinc finger)"/>
    <property type="match status" value="1"/>
</dbReference>
<dbReference type="EMBL" id="JANPWB010000012">
    <property type="protein sequence ID" value="KAJ1115524.1"/>
    <property type="molecule type" value="Genomic_DNA"/>
</dbReference>
<feature type="coiled-coil region" evidence="5">
    <location>
        <begin position="225"/>
        <end position="273"/>
    </location>
</feature>
<evidence type="ECO:0000313" key="9">
    <source>
        <dbReference type="Proteomes" id="UP001066276"/>
    </source>
</evidence>
<feature type="region of interest" description="Disordered" evidence="6">
    <location>
        <begin position="564"/>
        <end position="599"/>
    </location>
</feature>
<dbReference type="PANTHER" id="PTHR14609:SF1">
    <property type="entry name" value="ORC UBIQUITIN LIGASE 1"/>
    <property type="match status" value="1"/>
</dbReference>
<feature type="compositionally biased region" description="Polar residues" evidence="6">
    <location>
        <begin position="289"/>
        <end position="319"/>
    </location>
</feature>
<evidence type="ECO:0000256" key="5">
    <source>
        <dbReference type="SAM" id="Coils"/>
    </source>
</evidence>
<dbReference type="InterPro" id="IPR035691">
    <property type="entry name" value="OBI1_RING-HC"/>
</dbReference>
<evidence type="ECO:0000256" key="6">
    <source>
        <dbReference type="SAM" id="MobiDB-lite"/>
    </source>
</evidence>
<feature type="compositionally biased region" description="Basic and acidic residues" evidence="6">
    <location>
        <begin position="136"/>
        <end position="162"/>
    </location>
</feature>
<evidence type="ECO:0000256" key="4">
    <source>
        <dbReference type="PROSITE-ProRule" id="PRU00175"/>
    </source>
</evidence>
<gene>
    <name evidence="8" type="ORF">NDU88_003748</name>
</gene>
<evidence type="ECO:0000313" key="8">
    <source>
        <dbReference type="EMBL" id="KAJ1115524.1"/>
    </source>
</evidence>
<comment type="caution">
    <text evidence="8">The sequence shown here is derived from an EMBL/GenBank/DDBJ whole genome shotgun (WGS) entry which is preliminary data.</text>
</comment>
<dbReference type="GO" id="GO:0006275">
    <property type="term" value="P:regulation of DNA replication"/>
    <property type="evidence" value="ECO:0007669"/>
    <property type="project" value="InterPro"/>
</dbReference>
<feature type="region of interest" description="Disordered" evidence="6">
    <location>
        <begin position="433"/>
        <end position="459"/>
    </location>
</feature>
<sequence>MAQNVQNVTLSLTLPITCHICLGKVRQPVICVNYHVFCSVCIEVWLRNNNQCPACRVPITSENPCKEIIGGTGENECIFTHTVRKHLRKTRLELLHKEYEDEIESLEKEVEELRAKNLSLESQLKIALDPQSLTEADGKGIDDNESKNEKEGGEKAEHDTKTMEDWSNKLKAFNEIAVRNREETEKLKEANKKLRTENCGFVRENLRLKAEVDSRSPQKFGRFTVAALQSKVDQHERETSRLKKALERSDEYIEELESQVAQLKRTIDDHKRCKKSDCCIRRVNGYSEDGTSLKSEETTQANPTPSQSSDNIEQPSLSGLQDDSMMCLSSSSQDSLNGLASCPINKNMFSASQEDLLDTSVINAPLQPSWENKIDDYMTSKGKGACGFPTVDTPTMSLSSLQLNTPNNKVSPLKSGKKSSTYLRKLTFDFPCETTSDDNGDATENSESGSMQETFGTRNKPTFWNYSQGDFEPALGFESSSESVKRPQAENQSSISNDKACQFLFKRLQAISDAEINRARTSSEASMDAAYLDKISELDSMMSESENSKSPYLFRTADLASASKSSRSTKLRETQKAIEQEKANPDKCSESSNDTSNSEEWKPITFSVLSPTSLQMNENFPLFADEPSEVEELNTQKNSFEKDQHSTTFFFGQQRKPGEDPKGESSFFDVDAPDPPVEGQSPWVSSFVPGERSFDPIFYKIVFSSALAFIFTEFYFMN</sequence>
<feature type="compositionally biased region" description="Basic and acidic residues" evidence="6">
    <location>
        <begin position="570"/>
        <end position="589"/>
    </location>
</feature>
<dbReference type="CDD" id="cd16562">
    <property type="entry name" value="RING-HC_RNF219"/>
    <property type="match status" value="1"/>
</dbReference>
<dbReference type="Proteomes" id="UP001066276">
    <property type="component" value="Chromosome 8"/>
</dbReference>
<keyword evidence="9" id="KW-1185">Reference proteome</keyword>
<accession>A0AAV7NK71</accession>
<keyword evidence="1" id="KW-0479">Metal-binding</keyword>
<evidence type="ECO:0000256" key="2">
    <source>
        <dbReference type="ARBA" id="ARBA00022771"/>
    </source>
</evidence>
<proteinExistence type="predicted"/>
<dbReference type="InterPro" id="IPR001841">
    <property type="entry name" value="Znf_RING"/>
</dbReference>